<gene>
    <name evidence="2" type="ORF">N2K95_03245</name>
</gene>
<dbReference type="EMBL" id="CP104275">
    <property type="protein sequence ID" value="UWX97714.1"/>
    <property type="molecule type" value="Genomic_DNA"/>
</dbReference>
<evidence type="ECO:0000313" key="2">
    <source>
        <dbReference type="EMBL" id="UWX97714.1"/>
    </source>
</evidence>
<evidence type="ECO:0000256" key="1">
    <source>
        <dbReference type="SAM" id="MobiDB-lite"/>
    </source>
</evidence>
<dbReference type="Proteomes" id="UP001059859">
    <property type="component" value="Chromosome"/>
</dbReference>
<organism evidence="2 3">
    <name type="scientific">Arthrobacter zhaoxinii</name>
    <dbReference type="NCBI Taxonomy" id="2964616"/>
    <lineage>
        <taxon>Bacteria</taxon>
        <taxon>Bacillati</taxon>
        <taxon>Actinomycetota</taxon>
        <taxon>Actinomycetes</taxon>
        <taxon>Micrococcales</taxon>
        <taxon>Micrococcaceae</taxon>
        <taxon>Arthrobacter</taxon>
    </lineage>
</organism>
<feature type="region of interest" description="Disordered" evidence="1">
    <location>
        <begin position="159"/>
        <end position="178"/>
    </location>
</feature>
<dbReference type="RefSeq" id="WP_260652891.1">
    <property type="nucleotide sequence ID" value="NZ_CP104275.1"/>
</dbReference>
<accession>A0ABY5YUP2</accession>
<protein>
    <recommendedName>
        <fullName evidence="4">LppA-like lipoprotein</fullName>
    </recommendedName>
</protein>
<sequence length="178" mass="18980">MLTSVAAGLSGCAGGTEQLGDRSAPPSTDQTSRESYDEFVAQMDEILAVTGEPTGWTTEFGKPWGADMDTVLLPRVCDPDNWEDSPHRIQLTVVGPGTKDPQADRAAMIEYMKDQGMEITGLFGDPSYPDGVSWDASGIGQNGLEITYGTSSQSRVVTLHGECSSDPSMQESVSREAP</sequence>
<evidence type="ECO:0008006" key="4">
    <source>
        <dbReference type="Google" id="ProtNLM"/>
    </source>
</evidence>
<name>A0ABY5YUP2_9MICC</name>
<keyword evidence="3" id="KW-1185">Reference proteome</keyword>
<proteinExistence type="predicted"/>
<feature type="region of interest" description="Disordered" evidence="1">
    <location>
        <begin position="1"/>
        <end position="35"/>
    </location>
</feature>
<evidence type="ECO:0000313" key="3">
    <source>
        <dbReference type="Proteomes" id="UP001059859"/>
    </source>
</evidence>
<reference evidence="2" key="1">
    <citation type="submission" date="2022-09" db="EMBL/GenBank/DDBJ databases">
        <title>Novel species in genus Arthrobacter.</title>
        <authorList>
            <person name="Liu Y."/>
        </authorList>
    </citation>
    <scope>NUCLEOTIDE SEQUENCE</scope>
    <source>
        <strain evidence="2">Zg-Y815</strain>
    </source>
</reference>